<evidence type="ECO:0000313" key="1">
    <source>
        <dbReference type="EMBL" id="GKV50928.1"/>
    </source>
</evidence>
<sequence length="46" mass="4917">MDNRSRTTNWLCEGFSLGAPVPGLGASELVSQKCKPLKTILLSPLS</sequence>
<dbReference type="AlphaFoldDB" id="A0AAV5MQ15"/>
<evidence type="ECO:0000313" key="2">
    <source>
        <dbReference type="Proteomes" id="UP001054252"/>
    </source>
</evidence>
<protein>
    <submittedName>
        <fullName evidence="1">Uncharacterized protein</fullName>
    </submittedName>
</protein>
<gene>
    <name evidence="1" type="ORF">SLEP1_g57606</name>
</gene>
<comment type="caution">
    <text evidence="1">The sequence shown here is derived from an EMBL/GenBank/DDBJ whole genome shotgun (WGS) entry which is preliminary data.</text>
</comment>
<dbReference type="EMBL" id="BPVZ01000410">
    <property type="protein sequence ID" value="GKV50928.1"/>
    <property type="molecule type" value="Genomic_DNA"/>
</dbReference>
<organism evidence="1 2">
    <name type="scientific">Rubroshorea leprosula</name>
    <dbReference type="NCBI Taxonomy" id="152421"/>
    <lineage>
        <taxon>Eukaryota</taxon>
        <taxon>Viridiplantae</taxon>
        <taxon>Streptophyta</taxon>
        <taxon>Embryophyta</taxon>
        <taxon>Tracheophyta</taxon>
        <taxon>Spermatophyta</taxon>
        <taxon>Magnoliopsida</taxon>
        <taxon>eudicotyledons</taxon>
        <taxon>Gunneridae</taxon>
        <taxon>Pentapetalae</taxon>
        <taxon>rosids</taxon>
        <taxon>malvids</taxon>
        <taxon>Malvales</taxon>
        <taxon>Dipterocarpaceae</taxon>
        <taxon>Rubroshorea</taxon>
    </lineage>
</organism>
<keyword evidence="2" id="KW-1185">Reference proteome</keyword>
<reference evidence="1 2" key="1">
    <citation type="journal article" date="2021" name="Commun. Biol.">
        <title>The genome of Shorea leprosula (Dipterocarpaceae) highlights the ecological relevance of drought in aseasonal tropical rainforests.</title>
        <authorList>
            <person name="Ng K.K.S."/>
            <person name="Kobayashi M.J."/>
            <person name="Fawcett J.A."/>
            <person name="Hatakeyama M."/>
            <person name="Paape T."/>
            <person name="Ng C.H."/>
            <person name="Ang C.C."/>
            <person name="Tnah L.H."/>
            <person name="Lee C.T."/>
            <person name="Nishiyama T."/>
            <person name="Sese J."/>
            <person name="O'Brien M.J."/>
            <person name="Copetti D."/>
            <person name="Mohd Noor M.I."/>
            <person name="Ong R.C."/>
            <person name="Putra M."/>
            <person name="Sireger I.Z."/>
            <person name="Indrioko S."/>
            <person name="Kosugi Y."/>
            <person name="Izuno A."/>
            <person name="Isagi Y."/>
            <person name="Lee S.L."/>
            <person name="Shimizu K.K."/>
        </authorList>
    </citation>
    <scope>NUCLEOTIDE SEQUENCE [LARGE SCALE GENOMIC DNA]</scope>
    <source>
        <strain evidence="1">214</strain>
    </source>
</reference>
<dbReference type="Proteomes" id="UP001054252">
    <property type="component" value="Unassembled WGS sequence"/>
</dbReference>
<proteinExistence type="predicted"/>
<name>A0AAV5MQ15_9ROSI</name>
<accession>A0AAV5MQ15</accession>